<keyword evidence="18" id="KW-1185">Reference proteome</keyword>
<evidence type="ECO:0000256" key="5">
    <source>
        <dbReference type="ARBA" id="ARBA00022553"/>
    </source>
</evidence>
<dbReference type="SMART" id="SM00387">
    <property type="entry name" value="HATPase_c"/>
    <property type="match status" value="1"/>
</dbReference>
<evidence type="ECO:0000313" key="17">
    <source>
        <dbReference type="EMBL" id="MFD2829989.1"/>
    </source>
</evidence>
<organism evidence="17 18">
    <name type="scientific">Corticicoccus populi</name>
    <dbReference type="NCBI Taxonomy" id="1812821"/>
    <lineage>
        <taxon>Bacteria</taxon>
        <taxon>Bacillati</taxon>
        <taxon>Bacillota</taxon>
        <taxon>Bacilli</taxon>
        <taxon>Bacillales</taxon>
        <taxon>Staphylococcaceae</taxon>
        <taxon>Corticicoccus</taxon>
    </lineage>
</organism>
<feature type="transmembrane region" description="Helical" evidence="15">
    <location>
        <begin position="176"/>
        <end position="202"/>
    </location>
</feature>
<evidence type="ECO:0000256" key="6">
    <source>
        <dbReference type="ARBA" id="ARBA00022679"/>
    </source>
</evidence>
<sequence>MFELLITLIERVGIIVTIAFVLTRFHFFRQMFYQDQLSPKQNMTAILFFGFFGIIGTYTGLNVSTDSLQFNRWASELASEDAIANSRVIGIVIAGLLGGPKVGISAGIIAGVHRFTLGGFTGLACGLATILAGVIASYFYKKNNRVKLRTAFWVGAFAEAVQMLVIIIVARPFEQAWALVSLIGLPMILANGVGVVLVLLVIKSVLREEEKAGALQAQKTLRIADQTLTYLRNGLDRTGAESVCRIIHKELNTSAVSITDQKNILAHIGLGHDHHYQENPIQTKITMDVIDKGQIQMGTSELIHCNKKDCPLGAVIVAPLKERDEIIGTLKFYFHSENDLTEANRELVSGLSTMISHQLEIGRADRVYQLAKDAEIKALQAQMHPHFLFNTLNTIVSLIRLHPVKARKMLISLSHFIRQNLSGATQEIITLEQELKQVQSYLSIYEERFKDRLTIHYVIDEDALSELLPPLTLQPIVENAIIHGFKDKESDCVLEVTIEKIRHGVYISIKDNGMGMDQATASEIHKISAGSSEHGGLALYNVNRRLNILFGEASMLQVESTVNSGTAVNFILPKKEGVN</sequence>
<dbReference type="InterPro" id="IPR050640">
    <property type="entry name" value="Bact_2-comp_sensor_kinase"/>
</dbReference>
<evidence type="ECO:0000259" key="16">
    <source>
        <dbReference type="SMART" id="SM00387"/>
    </source>
</evidence>
<reference evidence="18" key="1">
    <citation type="journal article" date="2019" name="Int. J. Syst. Evol. Microbiol.">
        <title>The Global Catalogue of Microorganisms (GCM) 10K type strain sequencing project: providing services to taxonomists for standard genome sequencing and annotation.</title>
        <authorList>
            <consortium name="The Broad Institute Genomics Platform"/>
            <consortium name="The Broad Institute Genome Sequencing Center for Infectious Disease"/>
            <person name="Wu L."/>
            <person name="Ma J."/>
        </authorList>
    </citation>
    <scope>NUCLEOTIDE SEQUENCE [LARGE SCALE GENOMIC DNA]</scope>
    <source>
        <strain evidence="18">KCTC 33575</strain>
    </source>
</reference>
<dbReference type="PANTHER" id="PTHR34220:SF7">
    <property type="entry name" value="SENSOR HISTIDINE KINASE YPDA"/>
    <property type="match status" value="1"/>
</dbReference>
<evidence type="ECO:0000256" key="4">
    <source>
        <dbReference type="ARBA" id="ARBA00022475"/>
    </source>
</evidence>
<dbReference type="InterPro" id="IPR003594">
    <property type="entry name" value="HATPase_dom"/>
</dbReference>
<keyword evidence="7 15" id="KW-0812">Transmembrane</keyword>
<feature type="transmembrane region" description="Helical" evidence="15">
    <location>
        <begin position="120"/>
        <end position="140"/>
    </location>
</feature>
<dbReference type="InterPro" id="IPR036890">
    <property type="entry name" value="HATPase_C_sf"/>
</dbReference>
<accession>A0ABW5WX88</accession>
<dbReference type="InterPro" id="IPR010559">
    <property type="entry name" value="Sig_transdc_His_kin_internal"/>
</dbReference>
<keyword evidence="8" id="KW-0547">Nucleotide-binding</keyword>
<evidence type="ECO:0000256" key="1">
    <source>
        <dbReference type="ARBA" id="ARBA00000085"/>
    </source>
</evidence>
<feature type="transmembrane region" description="Helical" evidence="15">
    <location>
        <begin position="152"/>
        <end position="170"/>
    </location>
</feature>
<keyword evidence="9" id="KW-0418">Kinase</keyword>
<evidence type="ECO:0000256" key="13">
    <source>
        <dbReference type="ARBA" id="ARBA00023136"/>
    </source>
</evidence>
<dbReference type="Proteomes" id="UP001597519">
    <property type="component" value="Unassembled WGS sequence"/>
</dbReference>
<dbReference type="SUPFAM" id="SSF55874">
    <property type="entry name" value="ATPase domain of HSP90 chaperone/DNA topoisomerase II/histidine kinase"/>
    <property type="match status" value="1"/>
</dbReference>
<evidence type="ECO:0000256" key="12">
    <source>
        <dbReference type="ARBA" id="ARBA00023012"/>
    </source>
</evidence>
<dbReference type="EC" id="2.7.13.3" evidence="3"/>
<dbReference type="SUPFAM" id="SSF55781">
    <property type="entry name" value="GAF domain-like"/>
    <property type="match status" value="1"/>
</dbReference>
<evidence type="ECO:0000256" key="11">
    <source>
        <dbReference type="ARBA" id="ARBA00022989"/>
    </source>
</evidence>
<evidence type="ECO:0000256" key="14">
    <source>
        <dbReference type="ARBA" id="ARBA00029830"/>
    </source>
</evidence>
<keyword evidence="10" id="KW-0067">ATP-binding</keyword>
<name>A0ABW5WX88_9STAP</name>
<comment type="subcellular location">
    <subcellularLocation>
        <location evidence="2">Cell membrane</location>
        <topology evidence="2">Multi-pass membrane protein</topology>
    </subcellularLocation>
</comment>
<keyword evidence="11 15" id="KW-1133">Transmembrane helix</keyword>
<evidence type="ECO:0000256" key="7">
    <source>
        <dbReference type="ARBA" id="ARBA00022692"/>
    </source>
</evidence>
<dbReference type="RefSeq" id="WP_377772492.1">
    <property type="nucleotide sequence ID" value="NZ_JBHUOQ010000001.1"/>
</dbReference>
<feature type="transmembrane region" description="Helical" evidence="15">
    <location>
        <begin position="44"/>
        <end position="61"/>
    </location>
</feature>
<evidence type="ECO:0000256" key="3">
    <source>
        <dbReference type="ARBA" id="ARBA00012438"/>
    </source>
</evidence>
<feature type="domain" description="Histidine kinase/HSP90-like ATPase" evidence="16">
    <location>
        <begin position="468"/>
        <end position="576"/>
    </location>
</feature>
<dbReference type="Gene3D" id="3.30.565.10">
    <property type="entry name" value="Histidine kinase-like ATPase, C-terminal domain"/>
    <property type="match status" value="1"/>
</dbReference>
<keyword evidence="5" id="KW-0597">Phosphoprotein</keyword>
<feature type="transmembrane region" description="Helical" evidence="15">
    <location>
        <begin position="6"/>
        <end position="23"/>
    </location>
</feature>
<comment type="caution">
    <text evidence="17">The sequence shown here is derived from an EMBL/GenBank/DDBJ whole genome shotgun (WGS) entry which is preliminary data.</text>
</comment>
<dbReference type="Pfam" id="PF07694">
    <property type="entry name" value="5TM-5TMR_LYT"/>
    <property type="match status" value="1"/>
</dbReference>
<keyword evidence="6" id="KW-0808">Transferase</keyword>
<keyword evidence="17" id="KW-0675">Receptor</keyword>
<dbReference type="EMBL" id="JBHUOQ010000001">
    <property type="protein sequence ID" value="MFD2829989.1"/>
    <property type="molecule type" value="Genomic_DNA"/>
</dbReference>
<evidence type="ECO:0000256" key="8">
    <source>
        <dbReference type="ARBA" id="ARBA00022741"/>
    </source>
</evidence>
<dbReference type="PANTHER" id="PTHR34220">
    <property type="entry name" value="SENSOR HISTIDINE KINASE YPDA"/>
    <property type="match status" value="1"/>
</dbReference>
<dbReference type="Gene3D" id="3.30.450.40">
    <property type="match status" value="1"/>
</dbReference>
<comment type="catalytic activity">
    <reaction evidence="1">
        <text>ATP + protein L-histidine = ADP + protein N-phospho-L-histidine.</text>
        <dbReference type="EC" id="2.7.13.3"/>
    </reaction>
</comment>
<evidence type="ECO:0000256" key="2">
    <source>
        <dbReference type="ARBA" id="ARBA00004651"/>
    </source>
</evidence>
<gene>
    <name evidence="17" type="ORF">ACFSX4_05860</name>
</gene>
<protein>
    <recommendedName>
        <fullName evidence="3">histidine kinase</fullName>
        <ecNumber evidence="3">2.7.13.3</ecNumber>
    </recommendedName>
    <alternativeName>
        <fullName evidence="14">Autolysin sensor kinase</fullName>
    </alternativeName>
</protein>
<dbReference type="Pfam" id="PF02518">
    <property type="entry name" value="HATPase_c"/>
    <property type="match status" value="1"/>
</dbReference>
<evidence type="ECO:0000256" key="15">
    <source>
        <dbReference type="SAM" id="Phobius"/>
    </source>
</evidence>
<keyword evidence="4" id="KW-1003">Cell membrane</keyword>
<dbReference type="Pfam" id="PF06580">
    <property type="entry name" value="His_kinase"/>
    <property type="match status" value="1"/>
</dbReference>
<keyword evidence="13 15" id="KW-0472">Membrane</keyword>
<proteinExistence type="predicted"/>
<dbReference type="InterPro" id="IPR029016">
    <property type="entry name" value="GAF-like_dom_sf"/>
</dbReference>
<evidence type="ECO:0000256" key="9">
    <source>
        <dbReference type="ARBA" id="ARBA00022777"/>
    </source>
</evidence>
<evidence type="ECO:0000256" key="10">
    <source>
        <dbReference type="ARBA" id="ARBA00022840"/>
    </source>
</evidence>
<dbReference type="InterPro" id="IPR011620">
    <property type="entry name" value="Sig_transdc_His_kinase_LytS_TM"/>
</dbReference>
<dbReference type="Gene3D" id="1.10.1760.20">
    <property type="match status" value="1"/>
</dbReference>
<keyword evidence="12" id="KW-0902">Two-component regulatory system</keyword>
<evidence type="ECO:0000313" key="18">
    <source>
        <dbReference type="Proteomes" id="UP001597519"/>
    </source>
</evidence>